<organism evidence="1 2">
    <name type="scientific">Leifsonia xyli subsp. cynodontis DSM 46306</name>
    <dbReference type="NCBI Taxonomy" id="1389489"/>
    <lineage>
        <taxon>Bacteria</taxon>
        <taxon>Bacillati</taxon>
        <taxon>Actinomycetota</taxon>
        <taxon>Actinomycetes</taxon>
        <taxon>Micrococcales</taxon>
        <taxon>Microbacteriaceae</taxon>
        <taxon>Leifsonia</taxon>
    </lineage>
</organism>
<dbReference type="STRING" id="1389489.O159_08460"/>
<accession>U3P5F7</accession>
<sequence length="122" mass="13406">MLFLYIFEKVGYFIQGLIVQLLDQAAPCGGMSAVSAMFQCSSKTLSCVDCRKSWILLTFLNSCAGRQCVNLGRGGWPPSMLSRVGAAYEFHHQVLTSPVASSKQGKRIHVLRIQRALPIDAL</sequence>
<protein>
    <submittedName>
        <fullName evidence="1">Uncharacterized protein</fullName>
    </submittedName>
</protein>
<dbReference type="KEGG" id="lxy:O159_08460"/>
<evidence type="ECO:0000313" key="2">
    <source>
        <dbReference type="Proteomes" id="UP000016743"/>
    </source>
</evidence>
<name>U3P5F7_LEIXC</name>
<keyword evidence="2" id="KW-1185">Reference proteome</keyword>
<dbReference type="HOGENOM" id="CLU_2023824_0_0_11"/>
<evidence type="ECO:0000313" key="1">
    <source>
        <dbReference type="EMBL" id="AGW40996.1"/>
    </source>
</evidence>
<reference evidence="1 2" key="1">
    <citation type="journal article" date="2013" name="Genome Announc.">
        <title>Complete Genome Sequence of Leifsonia xyli subsp. cynodontis Strain DSM46306, a Gram-Positive Bacterial Pathogen of Grasses.</title>
        <authorList>
            <person name="Monteiro-Vitorello C.B."/>
            <person name="Zerillo M.M."/>
            <person name="Van Sluys M.A."/>
            <person name="Camargo L.E."/>
            <person name="Kitajima J.P."/>
        </authorList>
    </citation>
    <scope>NUCLEOTIDE SEQUENCE [LARGE SCALE GENOMIC DNA]</scope>
    <source>
        <strain evidence="1 2">DSM 46306</strain>
    </source>
</reference>
<gene>
    <name evidence="1" type="ORF">O159_08460</name>
</gene>
<dbReference type="AlphaFoldDB" id="U3P5F7"/>
<dbReference type="EMBL" id="CP006734">
    <property type="protein sequence ID" value="AGW40996.1"/>
    <property type="molecule type" value="Genomic_DNA"/>
</dbReference>
<dbReference type="Proteomes" id="UP000016743">
    <property type="component" value="Chromosome"/>
</dbReference>
<proteinExistence type="predicted"/>